<keyword evidence="4" id="KW-0067">ATP-binding</keyword>
<reference evidence="4 5" key="1">
    <citation type="submission" date="2024-10" db="EMBL/GenBank/DDBJ databases">
        <title>The Natural Products Discovery Center: Release of the First 8490 Sequenced Strains for Exploring Actinobacteria Biosynthetic Diversity.</title>
        <authorList>
            <person name="Kalkreuter E."/>
            <person name="Kautsar S.A."/>
            <person name="Yang D."/>
            <person name="Bader C.D."/>
            <person name="Teijaro C.N."/>
            <person name="Fluegel L."/>
            <person name="Davis C.M."/>
            <person name="Simpson J.R."/>
            <person name="Lauterbach L."/>
            <person name="Steele A.D."/>
            <person name="Gui C."/>
            <person name="Meng S."/>
            <person name="Li G."/>
            <person name="Viehrig K."/>
            <person name="Ye F."/>
            <person name="Su P."/>
            <person name="Kiefer A.F."/>
            <person name="Nichols A."/>
            <person name="Cepeda A.J."/>
            <person name="Yan W."/>
            <person name="Fan B."/>
            <person name="Jiang Y."/>
            <person name="Adhikari A."/>
            <person name="Zheng C.-J."/>
            <person name="Schuster L."/>
            <person name="Cowan T.M."/>
            <person name="Smanski M.J."/>
            <person name="Chevrette M.G."/>
            <person name="De Carvalho L.P.S."/>
            <person name="Shen B."/>
        </authorList>
    </citation>
    <scope>NUCLEOTIDE SEQUENCE [LARGE SCALE GENOMIC DNA]</scope>
    <source>
        <strain evidence="4 5">NPDC015755</strain>
    </source>
</reference>
<accession>A0ABW6YIX5</accession>
<dbReference type="Pfam" id="PF13581">
    <property type="entry name" value="HATPase_c_2"/>
    <property type="match status" value="1"/>
</dbReference>
<dbReference type="RefSeq" id="WP_391936730.1">
    <property type="nucleotide sequence ID" value="NZ_JBIBSM010000017.1"/>
</dbReference>
<dbReference type="Gene3D" id="3.30.565.10">
    <property type="entry name" value="Histidine kinase-like ATPase, C-terminal domain"/>
    <property type="match status" value="1"/>
</dbReference>
<dbReference type="Proteomes" id="UP001603013">
    <property type="component" value="Unassembled WGS sequence"/>
</dbReference>
<dbReference type="EMBL" id="JBIBSM010000017">
    <property type="protein sequence ID" value="MFF8279807.1"/>
    <property type="molecule type" value="Genomic_DNA"/>
</dbReference>
<keyword evidence="1" id="KW-0418">Kinase</keyword>
<keyword evidence="1" id="KW-0723">Serine/threonine-protein kinase</keyword>
<protein>
    <submittedName>
        <fullName evidence="4">ATP-binding protein</fullName>
    </submittedName>
</protein>
<dbReference type="InterPro" id="IPR036890">
    <property type="entry name" value="HATPase_C_sf"/>
</dbReference>
<keyword evidence="1" id="KW-0808">Transferase</keyword>
<keyword evidence="4" id="KW-0547">Nucleotide-binding</keyword>
<evidence type="ECO:0000256" key="2">
    <source>
        <dbReference type="SAM" id="MobiDB-lite"/>
    </source>
</evidence>
<dbReference type="GO" id="GO:0005524">
    <property type="term" value="F:ATP binding"/>
    <property type="evidence" value="ECO:0007669"/>
    <property type="project" value="UniProtKB-KW"/>
</dbReference>
<proteinExistence type="predicted"/>
<dbReference type="PANTHER" id="PTHR35526:SF3">
    <property type="entry name" value="ANTI-SIGMA-F FACTOR RSBW"/>
    <property type="match status" value="1"/>
</dbReference>
<name>A0ABW6YIX5_9ACTN</name>
<organism evidence="4 5">
    <name type="scientific">Streptomyces lateritius</name>
    <dbReference type="NCBI Taxonomy" id="67313"/>
    <lineage>
        <taxon>Bacteria</taxon>
        <taxon>Bacillati</taxon>
        <taxon>Actinomycetota</taxon>
        <taxon>Actinomycetes</taxon>
        <taxon>Kitasatosporales</taxon>
        <taxon>Streptomycetaceae</taxon>
        <taxon>Streptomyces</taxon>
    </lineage>
</organism>
<feature type="region of interest" description="Disordered" evidence="2">
    <location>
        <begin position="1"/>
        <end position="36"/>
    </location>
</feature>
<evidence type="ECO:0000256" key="1">
    <source>
        <dbReference type="ARBA" id="ARBA00022527"/>
    </source>
</evidence>
<feature type="domain" description="Histidine kinase/HSP90-like ATPase" evidence="3">
    <location>
        <begin position="30"/>
        <end position="141"/>
    </location>
</feature>
<dbReference type="SUPFAM" id="SSF55874">
    <property type="entry name" value="ATPase domain of HSP90 chaperone/DNA topoisomerase II/histidine kinase"/>
    <property type="match status" value="1"/>
</dbReference>
<dbReference type="CDD" id="cd16936">
    <property type="entry name" value="HATPase_RsbW-like"/>
    <property type="match status" value="1"/>
</dbReference>
<evidence type="ECO:0000313" key="4">
    <source>
        <dbReference type="EMBL" id="MFF8279807.1"/>
    </source>
</evidence>
<keyword evidence="5" id="KW-1185">Reference proteome</keyword>
<evidence type="ECO:0000313" key="5">
    <source>
        <dbReference type="Proteomes" id="UP001603013"/>
    </source>
</evidence>
<gene>
    <name evidence="4" type="ORF">ACF05T_27485</name>
</gene>
<comment type="caution">
    <text evidence="4">The sequence shown here is derived from an EMBL/GenBank/DDBJ whole genome shotgun (WGS) entry which is preliminary data.</text>
</comment>
<sequence>MMQPPGDAWSSRTPTRPDPLGFPARDGRTAAVRTSAEAREVVRRRLAGIRPMEPAQVDDLMLVVSELVTNALRHGGGVTGFGLSLERDTATVCVSDRSDERPVVRRREEPAVGGFGWPVVLRLCREVAVSVHPEGKTIRAVVPLEQ</sequence>
<dbReference type="PANTHER" id="PTHR35526">
    <property type="entry name" value="ANTI-SIGMA-F FACTOR RSBW-RELATED"/>
    <property type="match status" value="1"/>
</dbReference>
<dbReference type="InterPro" id="IPR003594">
    <property type="entry name" value="HATPase_dom"/>
</dbReference>
<evidence type="ECO:0000259" key="3">
    <source>
        <dbReference type="Pfam" id="PF13581"/>
    </source>
</evidence>
<dbReference type="InterPro" id="IPR050267">
    <property type="entry name" value="Anti-sigma-factor_SerPK"/>
</dbReference>